<dbReference type="AlphaFoldDB" id="A0A5J5A265"/>
<keyword evidence="1" id="KW-0472">Membrane</keyword>
<dbReference type="Proteomes" id="UP000325577">
    <property type="component" value="Linkage Group LG4"/>
</dbReference>
<feature type="transmembrane region" description="Helical" evidence="1">
    <location>
        <begin position="40"/>
        <end position="59"/>
    </location>
</feature>
<proteinExistence type="predicted"/>
<name>A0A5J5A265_9ASTE</name>
<evidence type="ECO:0000313" key="3">
    <source>
        <dbReference type="Proteomes" id="UP000325577"/>
    </source>
</evidence>
<dbReference type="PANTHER" id="PTHR33321:SF3">
    <property type="entry name" value="OS05G0582000 PROTEIN"/>
    <property type="match status" value="1"/>
</dbReference>
<dbReference type="PANTHER" id="PTHR33321">
    <property type="match status" value="1"/>
</dbReference>
<dbReference type="InterPro" id="IPR007541">
    <property type="entry name" value="Uncharacterised_BSP"/>
</dbReference>
<keyword evidence="1" id="KW-1133">Transmembrane helix</keyword>
<dbReference type="OrthoDB" id="1924946at2759"/>
<evidence type="ECO:0000256" key="1">
    <source>
        <dbReference type="SAM" id="Phobius"/>
    </source>
</evidence>
<sequence length="290" mass="32286">MEDRHLLDPLLTTNSTRSTTIVTSENDNDVDNTKVISSNWAIIFRLVLVIFIGLVSVWANCEASKGFEISITNDAADFPAGQRFTLFFVSNDKARRMVLKTSKFVEGLLYPNNSNPKKQVNHVILRLAGQNLTHTVVVDSGKEYEYVLHISPSVMEETNVNHDMLSAVLRGMTRIWLYENAPTSLIDGVVQYISSLAGLGGVSDSSSGESPESDEIWWKDKSPLALAHFLNCSEVHKKGFIRLLNQAMKVGWHERTVNDLLGMSAKVGPKVFITVHPHQFVIDDDKNGEA</sequence>
<evidence type="ECO:0000313" key="2">
    <source>
        <dbReference type="EMBL" id="KAA8524146.1"/>
    </source>
</evidence>
<gene>
    <name evidence="2" type="ORF">F0562_010423</name>
</gene>
<reference evidence="2 3" key="1">
    <citation type="submission" date="2019-09" db="EMBL/GenBank/DDBJ databases">
        <title>A chromosome-level genome assembly of the Chinese tupelo Nyssa sinensis.</title>
        <authorList>
            <person name="Yang X."/>
            <person name="Kang M."/>
            <person name="Yang Y."/>
            <person name="Xiong H."/>
            <person name="Wang M."/>
            <person name="Zhang Z."/>
            <person name="Wang Z."/>
            <person name="Wu H."/>
            <person name="Ma T."/>
            <person name="Liu J."/>
            <person name="Xi Z."/>
        </authorList>
    </citation>
    <scope>NUCLEOTIDE SEQUENCE [LARGE SCALE GENOMIC DNA]</scope>
    <source>
        <strain evidence="2">J267</strain>
        <tissue evidence="2">Leaf</tissue>
    </source>
</reference>
<keyword evidence="1" id="KW-0812">Transmembrane</keyword>
<organism evidence="2 3">
    <name type="scientific">Nyssa sinensis</name>
    <dbReference type="NCBI Taxonomy" id="561372"/>
    <lineage>
        <taxon>Eukaryota</taxon>
        <taxon>Viridiplantae</taxon>
        <taxon>Streptophyta</taxon>
        <taxon>Embryophyta</taxon>
        <taxon>Tracheophyta</taxon>
        <taxon>Spermatophyta</taxon>
        <taxon>Magnoliopsida</taxon>
        <taxon>eudicotyledons</taxon>
        <taxon>Gunneridae</taxon>
        <taxon>Pentapetalae</taxon>
        <taxon>asterids</taxon>
        <taxon>Cornales</taxon>
        <taxon>Nyssaceae</taxon>
        <taxon>Nyssa</taxon>
    </lineage>
</organism>
<protein>
    <submittedName>
        <fullName evidence="2">Uncharacterized protein</fullName>
    </submittedName>
</protein>
<dbReference type="Pfam" id="PF04450">
    <property type="entry name" value="BSP"/>
    <property type="match status" value="1"/>
</dbReference>
<accession>A0A5J5A265</accession>
<keyword evidence="3" id="KW-1185">Reference proteome</keyword>
<dbReference type="EMBL" id="CM018047">
    <property type="protein sequence ID" value="KAA8524146.1"/>
    <property type="molecule type" value="Genomic_DNA"/>
</dbReference>